<dbReference type="InterPro" id="IPR042375">
    <property type="entry name" value="AKAP5"/>
</dbReference>
<feature type="compositionally biased region" description="Basic and acidic residues" evidence="7">
    <location>
        <begin position="10"/>
        <end position="32"/>
    </location>
</feature>
<dbReference type="GO" id="GO:0032590">
    <property type="term" value="C:dendrite membrane"/>
    <property type="evidence" value="ECO:0007669"/>
    <property type="project" value="TreeGrafter"/>
</dbReference>
<comment type="subcellular location">
    <subcellularLocation>
        <location evidence="1">Membrane</location>
        <topology evidence="1">Lipid-anchor</topology>
    </subcellularLocation>
</comment>
<evidence type="ECO:0000259" key="8">
    <source>
        <dbReference type="PROSITE" id="PS51893"/>
    </source>
</evidence>
<evidence type="ECO:0000256" key="3">
    <source>
        <dbReference type="ARBA" id="ARBA00022860"/>
    </source>
</evidence>
<dbReference type="GO" id="GO:0050811">
    <property type="term" value="F:GABA receptor binding"/>
    <property type="evidence" value="ECO:0007669"/>
    <property type="project" value="TreeGrafter"/>
</dbReference>
<dbReference type="Proteomes" id="UP000645828">
    <property type="component" value="Unassembled WGS sequence"/>
</dbReference>
<evidence type="ECO:0000256" key="1">
    <source>
        <dbReference type="ARBA" id="ARBA00004635"/>
    </source>
</evidence>
<dbReference type="GO" id="GO:0008179">
    <property type="term" value="F:adenylate cyclase binding"/>
    <property type="evidence" value="ECO:0007669"/>
    <property type="project" value="InterPro"/>
</dbReference>
<feature type="compositionally biased region" description="Basic and acidic residues" evidence="7">
    <location>
        <begin position="133"/>
        <end position="146"/>
    </location>
</feature>
<feature type="compositionally biased region" description="Polar residues" evidence="7">
    <location>
        <begin position="165"/>
        <end position="177"/>
    </location>
</feature>
<evidence type="ECO:0000256" key="7">
    <source>
        <dbReference type="SAM" id="MobiDB-lite"/>
    </source>
</evidence>
<keyword evidence="10" id="KW-1185">Reference proteome</keyword>
<feature type="compositionally biased region" description="Basic residues" evidence="7">
    <location>
        <begin position="37"/>
        <end position="48"/>
    </location>
</feature>
<dbReference type="GO" id="GO:0060090">
    <property type="term" value="F:molecular adaptor activity"/>
    <property type="evidence" value="ECO:0007669"/>
    <property type="project" value="TreeGrafter"/>
</dbReference>
<sequence>METTVSEIQVESKDEKRPTEVSPQDERQEERASVLCFKRRKKATKAMKPKASSEAAGAAMKCPPEAGASDQPQPPGGAWASIKRLVTRRKRSESSKQQKLFEAKVQPEISAEDADLSKKKAKSGLKIPCIKFSKGEKRSNHSRIIEDSDCSIRVQGEAEHLDTKTAAQSDDQATKTKLPQDVSKEVSRKGGDEICEPKVSNSTTTPGEKVISVELGLDTRHSAVHPGTLILEGDTETIEEKQSVQPPQASALETSETEQPPVVSDVLPSPTIPDQQIVEEARSNILESEPNWEEHESREIVAEESEPKDTELSQESELRENEVTAEKPKPEESKRMEPIAIIITDTEISEFDVKKSKNVPKQFLISIENEQVGVFANDSGFEGRTSEQYETLLIETASSLVKNAIQLSVEQLVNEMASDDNKMNNLLQ</sequence>
<dbReference type="GO" id="GO:0035254">
    <property type="term" value="F:glutamate receptor binding"/>
    <property type="evidence" value="ECO:0007669"/>
    <property type="project" value="TreeGrafter"/>
</dbReference>
<dbReference type="GO" id="GO:0060076">
    <property type="term" value="C:excitatory synapse"/>
    <property type="evidence" value="ECO:0007669"/>
    <property type="project" value="TreeGrafter"/>
</dbReference>
<feature type="region of interest" description="Disordered" evidence="7">
    <location>
        <begin position="222"/>
        <end position="337"/>
    </location>
</feature>
<feature type="short sequence motif" description="AKAP CaM-binding" evidence="6">
    <location>
        <begin position="76"/>
        <end position="96"/>
    </location>
</feature>
<reference evidence="9" key="1">
    <citation type="submission" date="2020-12" db="EMBL/GenBank/DDBJ databases">
        <authorList>
            <consortium name="Molecular Ecology Group"/>
        </authorList>
    </citation>
    <scope>NUCLEOTIDE SEQUENCE</scope>
    <source>
        <strain evidence="9">TBG_1078</strain>
    </source>
</reference>
<feature type="compositionally biased region" description="Polar residues" evidence="7">
    <location>
        <begin position="243"/>
        <end position="258"/>
    </location>
</feature>
<protein>
    <submittedName>
        <fullName evidence="9">(raccoon dog) hypothetical protein</fullName>
    </submittedName>
</protein>
<dbReference type="PROSITE" id="PS51893">
    <property type="entry name" value="AKAP_CAM_BD"/>
    <property type="match status" value="1"/>
</dbReference>
<feature type="compositionally biased region" description="Basic and acidic residues" evidence="7">
    <location>
        <begin position="292"/>
        <end position="337"/>
    </location>
</feature>
<keyword evidence="5" id="KW-0449">Lipoprotein</keyword>
<accession>A0A811ZJK9</accession>
<organism evidence="9 10">
    <name type="scientific">Nyctereutes procyonoides</name>
    <name type="common">Raccoon dog</name>
    <name type="synonym">Canis procyonoides</name>
    <dbReference type="NCBI Taxonomy" id="34880"/>
    <lineage>
        <taxon>Eukaryota</taxon>
        <taxon>Metazoa</taxon>
        <taxon>Chordata</taxon>
        <taxon>Craniata</taxon>
        <taxon>Vertebrata</taxon>
        <taxon>Euteleostomi</taxon>
        <taxon>Mammalia</taxon>
        <taxon>Eutheria</taxon>
        <taxon>Laurasiatheria</taxon>
        <taxon>Carnivora</taxon>
        <taxon>Caniformia</taxon>
        <taxon>Canidae</taxon>
        <taxon>Nyctereutes</taxon>
    </lineage>
</organism>
<feature type="compositionally biased region" description="Basic and acidic residues" evidence="7">
    <location>
        <begin position="92"/>
        <end position="102"/>
    </location>
</feature>
<feature type="region of interest" description="Disordered" evidence="7">
    <location>
        <begin position="1"/>
        <end position="207"/>
    </location>
</feature>
<dbReference type="GO" id="GO:0005516">
    <property type="term" value="F:calmodulin binding"/>
    <property type="evidence" value="ECO:0007669"/>
    <property type="project" value="UniProtKB-UniRule"/>
</dbReference>
<keyword evidence="3 6" id="KW-0112">Calmodulin-binding</keyword>
<dbReference type="AlphaFoldDB" id="A0A811ZJK9"/>
<dbReference type="GO" id="GO:0043197">
    <property type="term" value="C:dendritic spine"/>
    <property type="evidence" value="ECO:0007669"/>
    <property type="project" value="TreeGrafter"/>
</dbReference>
<dbReference type="InterPro" id="IPR001573">
    <property type="entry name" value="AKAP_WSK"/>
</dbReference>
<keyword evidence="2" id="KW-0597">Phosphoprotein</keyword>
<evidence type="ECO:0000256" key="5">
    <source>
        <dbReference type="ARBA" id="ARBA00023288"/>
    </source>
</evidence>
<gene>
    <name evidence="9" type="ORF">NYPRO_LOCUS21634</name>
</gene>
<evidence type="ECO:0000313" key="9">
    <source>
        <dbReference type="EMBL" id="CAD7688840.1"/>
    </source>
</evidence>
<evidence type="ECO:0000256" key="6">
    <source>
        <dbReference type="PROSITE-ProRule" id="PRU01241"/>
    </source>
</evidence>
<proteinExistence type="predicted"/>
<dbReference type="PANTHER" id="PTHR15182">
    <property type="entry name" value="A-KINASE ANCHOR PROTEIN 5-RELATED"/>
    <property type="match status" value="1"/>
</dbReference>
<feature type="compositionally biased region" description="Basic and acidic residues" evidence="7">
    <location>
        <begin position="182"/>
        <end position="196"/>
    </location>
</feature>
<evidence type="ECO:0000256" key="2">
    <source>
        <dbReference type="ARBA" id="ARBA00022553"/>
    </source>
</evidence>
<evidence type="ECO:0000256" key="4">
    <source>
        <dbReference type="ARBA" id="ARBA00023136"/>
    </source>
</evidence>
<dbReference type="Pfam" id="PF03832">
    <property type="entry name" value="WSK"/>
    <property type="match status" value="1"/>
</dbReference>
<name>A0A811ZJK9_NYCPR</name>
<dbReference type="GO" id="GO:0031698">
    <property type="term" value="F:beta-2 adrenergic receptor binding"/>
    <property type="evidence" value="ECO:0007669"/>
    <property type="project" value="TreeGrafter"/>
</dbReference>
<dbReference type="GO" id="GO:0034237">
    <property type="term" value="F:protein kinase A regulatory subunit binding"/>
    <property type="evidence" value="ECO:0007669"/>
    <property type="project" value="TreeGrafter"/>
</dbReference>
<evidence type="ECO:0000313" key="10">
    <source>
        <dbReference type="Proteomes" id="UP000645828"/>
    </source>
</evidence>
<dbReference type="PANTHER" id="PTHR15182:SF0">
    <property type="entry name" value="A-KINASE ANCHOR PROTEIN 5"/>
    <property type="match status" value="1"/>
</dbReference>
<feature type="domain" description="A kinase-anchoring proteins AKAP-5 and AKAP-12 calmodulin (CaM)-binding" evidence="8">
    <location>
        <begin position="76"/>
        <end position="96"/>
    </location>
</feature>
<keyword evidence="4" id="KW-0472">Membrane</keyword>
<dbReference type="EMBL" id="CAJHUB010000768">
    <property type="protein sequence ID" value="CAD7688840.1"/>
    <property type="molecule type" value="Genomic_DNA"/>
</dbReference>
<dbReference type="GO" id="GO:0014069">
    <property type="term" value="C:postsynaptic density"/>
    <property type="evidence" value="ECO:0007669"/>
    <property type="project" value="TreeGrafter"/>
</dbReference>
<comment type="caution">
    <text evidence="9">The sequence shown here is derived from an EMBL/GenBank/DDBJ whole genome shotgun (WGS) entry which is preliminary data.</text>
</comment>